<protein>
    <recommendedName>
        <fullName evidence="4">Glycine zipper family protein</fullName>
    </recommendedName>
</protein>
<evidence type="ECO:0008006" key="4">
    <source>
        <dbReference type="Google" id="ProtNLM"/>
    </source>
</evidence>
<comment type="caution">
    <text evidence="2">The sequence shown here is derived from an EMBL/GenBank/DDBJ whole genome shotgun (WGS) entry which is preliminary data.</text>
</comment>
<evidence type="ECO:0000313" key="2">
    <source>
        <dbReference type="EMBL" id="CAH2397773.1"/>
    </source>
</evidence>
<dbReference type="EMBL" id="CAKXZS010000011">
    <property type="protein sequence ID" value="CAH2397773.1"/>
    <property type="molecule type" value="Genomic_DNA"/>
</dbReference>
<name>A0ABN8JK65_9HYPH</name>
<accession>A0ABN8JK65</accession>
<evidence type="ECO:0000256" key="1">
    <source>
        <dbReference type="SAM" id="MobiDB-lite"/>
    </source>
</evidence>
<feature type="region of interest" description="Disordered" evidence="1">
    <location>
        <begin position="89"/>
        <end position="131"/>
    </location>
</feature>
<keyword evidence="3" id="KW-1185">Reference proteome</keyword>
<sequence length="131" mass="13839">MRAINLLAVGSVFAIAGCQTATYTQYMPGPPLEYAQAKCNMLAPSVHQGYIAIGSPSYVAGAALGNALDNAIAEQRFIKNCMTLQGWRQDAPGAKKSSTALAATQPPHQRTAKRRPTAQELGVPRQVVAGQ</sequence>
<organism evidence="2 3">
    <name type="scientific">Mesorhizobium ventifaucium</name>
    <dbReference type="NCBI Taxonomy" id="666020"/>
    <lineage>
        <taxon>Bacteria</taxon>
        <taxon>Pseudomonadati</taxon>
        <taxon>Pseudomonadota</taxon>
        <taxon>Alphaproteobacteria</taxon>
        <taxon>Hyphomicrobiales</taxon>
        <taxon>Phyllobacteriaceae</taxon>
        <taxon>Mesorhizobium</taxon>
    </lineage>
</organism>
<feature type="compositionally biased region" description="Polar residues" evidence="1">
    <location>
        <begin position="96"/>
        <end position="108"/>
    </location>
</feature>
<reference evidence="2" key="1">
    <citation type="submission" date="2022-03" db="EMBL/GenBank/DDBJ databases">
        <authorList>
            <person name="Brunel B."/>
        </authorList>
    </citation>
    <scope>NUCLEOTIDE SEQUENCE</scope>
    <source>
        <strain evidence="2">STM4922sample</strain>
    </source>
</reference>
<gene>
    <name evidence="2" type="ORF">MES4922_190412</name>
</gene>
<evidence type="ECO:0000313" key="3">
    <source>
        <dbReference type="Proteomes" id="UP001152604"/>
    </source>
</evidence>
<dbReference type="PROSITE" id="PS51257">
    <property type="entry name" value="PROKAR_LIPOPROTEIN"/>
    <property type="match status" value="1"/>
</dbReference>
<dbReference type="Proteomes" id="UP001152604">
    <property type="component" value="Unassembled WGS sequence"/>
</dbReference>
<proteinExistence type="predicted"/>